<evidence type="ECO:0000313" key="5">
    <source>
        <dbReference type="EMBL" id="GIP16620.1"/>
    </source>
</evidence>
<dbReference type="PANTHER" id="PTHR43537">
    <property type="entry name" value="TRANSCRIPTIONAL REGULATOR, GNTR FAMILY"/>
    <property type="match status" value="1"/>
</dbReference>
<evidence type="ECO:0000256" key="3">
    <source>
        <dbReference type="ARBA" id="ARBA00023163"/>
    </source>
</evidence>
<feature type="domain" description="HTH gntR-type" evidence="4">
    <location>
        <begin position="12"/>
        <end position="79"/>
    </location>
</feature>
<dbReference type="InterPro" id="IPR008920">
    <property type="entry name" value="TF_FadR/GntR_C"/>
</dbReference>
<protein>
    <submittedName>
        <fullName evidence="5">GntR family transcriptional regulator</fullName>
    </submittedName>
</protein>
<dbReference type="RefSeq" id="WP_246563428.1">
    <property type="nucleotide sequence ID" value="NZ_BOSE01000003.1"/>
</dbReference>
<dbReference type="CDD" id="cd07377">
    <property type="entry name" value="WHTH_GntR"/>
    <property type="match status" value="1"/>
</dbReference>
<dbReference type="Gene3D" id="1.20.120.530">
    <property type="entry name" value="GntR ligand-binding domain-like"/>
    <property type="match status" value="1"/>
</dbReference>
<evidence type="ECO:0000259" key="4">
    <source>
        <dbReference type="PROSITE" id="PS50949"/>
    </source>
</evidence>
<dbReference type="SUPFAM" id="SSF46785">
    <property type="entry name" value="Winged helix' DNA-binding domain"/>
    <property type="match status" value="1"/>
</dbReference>
<proteinExistence type="predicted"/>
<sequence length="227" mass="26164">MKPIFTSNIAYRSVRDQVYEALKEQIISLSILPGTALSENEMAAEFKVSRTPIRESFVRLAQEGLVQVLPQRGTLVALIDRELVEEARFMRSQLECAIVELACQSLAEATLQQLDHNLQQQKLSLEQENVDYIFKLDQQFHALLFAGVNKTNTWNTMSLLTAHLDRSRKLRLLDNYDWQQIYEQHVEIVEAIKRKDCTTAAAIMKQHINRGQDDLAALNEKYPHYFA</sequence>
<accession>A0A919YNA3</accession>
<dbReference type="Pfam" id="PF00392">
    <property type="entry name" value="GntR"/>
    <property type="match status" value="1"/>
</dbReference>
<dbReference type="Gene3D" id="1.10.10.10">
    <property type="entry name" value="Winged helix-like DNA-binding domain superfamily/Winged helix DNA-binding domain"/>
    <property type="match status" value="1"/>
</dbReference>
<keyword evidence="3" id="KW-0804">Transcription</keyword>
<dbReference type="GO" id="GO:0003677">
    <property type="term" value="F:DNA binding"/>
    <property type="evidence" value="ECO:0007669"/>
    <property type="project" value="UniProtKB-KW"/>
</dbReference>
<name>A0A919YNA3_9BACL</name>
<evidence type="ECO:0000256" key="2">
    <source>
        <dbReference type="ARBA" id="ARBA00023125"/>
    </source>
</evidence>
<dbReference type="SUPFAM" id="SSF48008">
    <property type="entry name" value="GntR ligand-binding domain-like"/>
    <property type="match status" value="1"/>
</dbReference>
<keyword evidence="6" id="KW-1185">Reference proteome</keyword>
<keyword evidence="2" id="KW-0238">DNA-binding</keyword>
<dbReference type="Proteomes" id="UP000683139">
    <property type="component" value="Unassembled WGS sequence"/>
</dbReference>
<dbReference type="PANTHER" id="PTHR43537:SF6">
    <property type="entry name" value="HTH-TYPE TRANSCRIPTIONAL REPRESSOR RSPR"/>
    <property type="match status" value="1"/>
</dbReference>
<dbReference type="Pfam" id="PF07729">
    <property type="entry name" value="FCD"/>
    <property type="match status" value="1"/>
</dbReference>
<dbReference type="InterPro" id="IPR000524">
    <property type="entry name" value="Tscrpt_reg_HTH_GntR"/>
</dbReference>
<reference evidence="5" key="1">
    <citation type="submission" date="2021-03" db="EMBL/GenBank/DDBJ databases">
        <title>Antimicrobial resistance genes in bacteria isolated from Japanese honey, and their potential for conferring macrolide and lincosamide resistance in the American foulbrood pathogen Paenibacillus larvae.</title>
        <authorList>
            <person name="Okamoto M."/>
            <person name="Kumagai M."/>
            <person name="Kanamori H."/>
            <person name="Takamatsu D."/>
        </authorList>
    </citation>
    <scope>NUCLEOTIDE SEQUENCE</scope>
    <source>
        <strain evidence="5">J40TS1</strain>
    </source>
</reference>
<organism evidence="5 6">
    <name type="scientific">Paenibacillus montaniterrae</name>
    <dbReference type="NCBI Taxonomy" id="429341"/>
    <lineage>
        <taxon>Bacteria</taxon>
        <taxon>Bacillati</taxon>
        <taxon>Bacillota</taxon>
        <taxon>Bacilli</taxon>
        <taxon>Bacillales</taxon>
        <taxon>Paenibacillaceae</taxon>
        <taxon>Paenibacillus</taxon>
    </lineage>
</organism>
<dbReference type="AlphaFoldDB" id="A0A919YNA3"/>
<dbReference type="PRINTS" id="PR00035">
    <property type="entry name" value="HTHGNTR"/>
</dbReference>
<dbReference type="InterPro" id="IPR011711">
    <property type="entry name" value="GntR_C"/>
</dbReference>
<evidence type="ECO:0000256" key="1">
    <source>
        <dbReference type="ARBA" id="ARBA00023015"/>
    </source>
</evidence>
<dbReference type="PROSITE" id="PS50949">
    <property type="entry name" value="HTH_GNTR"/>
    <property type="match status" value="1"/>
</dbReference>
<gene>
    <name evidence="5" type="ORF">J40TS1_22620</name>
</gene>
<keyword evidence="1" id="KW-0805">Transcription regulation</keyword>
<dbReference type="InterPro" id="IPR036388">
    <property type="entry name" value="WH-like_DNA-bd_sf"/>
</dbReference>
<dbReference type="EMBL" id="BOSE01000003">
    <property type="protein sequence ID" value="GIP16620.1"/>
    <property type="molecule type" value="Genomic_DNA"/>
</dbReference>
<dbReference type="GO" id="GO:0003700">
    <property type="term" value="F:DNA-binding transcription factor activity"/>
    <property type="evidence" value="ECO:0007669"/>
    <property type="project" value="InterPro"/>
</dbReference>
<dbReference type="SMART" id="SM00895">
    <property type="entry name" value="FCD"/>
    <property type="match status" value="1"/>
</dbReference>
<evidence type="ECO:0000313" key="6">
    <source>
        <dbReference type="Proteomes" id="UP000683139"/>
    </source>
</evidence>
<dbReference type="SMART" id="SM00345">
    <property type="entry name" value="HTH_GNTR"/>
    <property type="match status" value="1"/>
</dbReference>
<comment type="caution">
    <text evidence="5">The sequence shown here is derived from an EMBL/GenBank/DDBJ whole genome shotgun (WGS) entry which is preliminary data.</text>
</comment>
<dbReference type="InterPro" id="IPR036390">
    <property type="entry name" value="WH_DNA-bd_sf"/>
</dbReference>